<feature type="non-terminal residue" evidence="11">
    <location>
        <position position="670"/>
    </location>
</feature>
<dbReference type="CDD" id="cd06127">
    <property type="entry name" value="DEDDh"/>
    <property type="match status" value="1"/>
</dbReference>
<feature type="domain" description="Exonuclease" evidence="10">
    <location>
        <begin position="390"/>
        <end position="572"/>
    </location>
</feature>
<evidence type="ECO:0000256" key="5">
    <source>
        <dbReference type="ARBA" id="ARBA00022839"/>
    </source>
</evidence>
<evidence type="ECO:0000256" key="2">
    <source>
        <dbReference type="ARBA" id="ARBA00022722"/>
    </source>
</evidence>
<dbReference type="GO" id="GO:0005737">
    <property type="term" value="C:cytoplasm"/>
    <property type="evidence" value="ECO:0007669"/>
    <property type="project" value="TreeGrafter"/>
</dbReference>
<evidence type="ECO:0000256" key="8">
    <source>
        <dbReference type="SAM" id="Coils"/>
    </source>
</evidence>
<dbReference type="AlphaFoldDB" id="A0AAV2SI36"/>
<reference evidence="11 12" key="1">
    <citation type="submission" date="2024-05" db="EMBL/GenBank/DDBJ databases">
        <authorList>
            <person name="Wallberg A."/>
        </authorList>
    </citation>
    <scope>NUCLEOTIDE SEQUENCE [LARGE SCALE GENOMIC DNA]</scope>
</reference>
<keyword evidence="2" id="KW-0540">Nuclease</keyword>
<dbReference type="InterPro" id="IPR013520">
    <property type="entry name" value="Ribonucl_H"/>
</dbReference>
<keyword evidence="3" id="KW-0479">Metal-binding</keyword>
<keyword evidence="8" id="KW-0175">Coiled coil</keyword>
<sequence>MEVSKSGTGHELSPGAKRLISTHIKQKPRLLLEKYAFKQKERSQFSFKDNLNHQPQTKPQKSSLRSSKSNKNNKTYQIEKYPINTYNKKNSLQEKSEDENILLPISNIFKNDNDLFLPDEQCQVNDTNIVKELQVIKNAEKFPNSNLSHDEREQTSFTSGKYEIENKEQLLDNLQIREEKNCFNNENKQKNIQIKELSKELKTVRSAWHDDKEKLQNKIKELEEKLKEKDKEIQVLQGQLNQEQKIVSEEITNLQPHTKQFSEIQSKETQDSSISDKSKKLNFDSGNLYNLYDNAEDKKNQNINCNVALKRKYFEMKNDINGRQKRQNILNSSTVHHQAAKELTPPLTPKSFQKLIGNQSDNPDTSLKINRNVKEKCSEDNKKKSPVKLSTIVFDLETNGLKRKYHNIIQISAIDVSDTSSDIFNAYICPNSEFDPNASIVNGFYMKSGKLYKNGKEIGTVTETKAITCFLDWLKKRKSKCILIAHDSTTFKVPCLLDLFKKHNLFNYFKNLVHGFLDTLKLFKSIYPSMDKYTQPHLVKVILDLDYKAHDGIENVIVLAKLITFNTISVESIINYIDHTPLGINFYDRLIKYSYENEVDLKPLHTPLVTNEEISLNINSIISTKIDPKFPRELPENVMVTNEINSQSKLFDNDNEEHVMVAFDLETTGL</sequence>
<evidence type="ECO:0000313" key="12">
    <source>
        <dbReference type="Proteomes" id="UP001497623"/>
    </source>
</evidence>
<protein>
    <recommendedName>
        <fullName evidence="10">Exonuclease domain-containing protein</fullName>
    </recommendedName>
</protein>
<evidence type="ECO:0000256" key="7">
    <source>
        <dbReference type="ARBA" id="ARBA00025769"/>
    </source>
</evidence>
<feature type="region of interest" description="Disordered" evidence="9">
    <location>
        <begin position="47"/>
        <end position="78"/>
    </location>
</feature>
<dbReference type="InterPro" id="IPR036397">
    <property type="entry name" value="RNaseH_sf"/>
</dbReference>
<dbReference type="Proteomes" id="UP001497623">
    <property type="component" value="Unassembled WGS sequence"/>
</dbReference>
<dbReference type="InterPro" id="IPR040393">
    <property type="entry name" value="TREX1/2"/>
</dbReference>
<feature type="compositionally biased region" description="Low complexity" evidence="9">
    <location>
        <begin position="58"/>
        <end position="74"/>
    </location>
</feature>
<feature type="coiled-coil region" evidence="8">
    <location>
        <begin position="180"/>
        <end position="246"/>
    </location>
</feature>
<dbReference type="Gene3D" id="3.30.420.10">
    <property type="entry name" value="Ribonuclease H-like superfamily/Ribonuclease H"/>
    <property type="match status" value="1"/>
</dbReference>
<keyword evidence="12" id="KW-1185">Reference proteome</keyword>
<dbReference type="EMBL" id="CAXKWB010071658">
    <property type="protein sequence ID" value="CAL4195345.1"/>
    <property type="molecule type" value="Genomic_DNA"/>
</dbReference>
<dbReference type="GO" id="GO:0008296">
    <property type="term" value="F:3'-5'-DNA exonuclease activity"/>
    <property type="evidence" value="ECO:0007669"/>
    <property type="project" value="TreeGrafter"/>
</dbReference>
<dbReference type="SMART" id="SM00479">
    <property type="entry name" value="EXOIII"/>
    <property type="match status" value="1"/>
</dbReference>
<evidence type="ECO:0000256" key="3">
    <source>
        <dbReference type="ARBA" id="ARBA00022723"/>
    </source>
</evidence>
<keyword evidence="6" id="KW-0460">Magnesium</keyword>
<evidence type="ECO:0000259" key="10">
    <source>
        <dbReference type="SMART" id="SM00479"/>
    </source>
</evidence>
<evidence type="ECO:0000256" key="9">
    <source>
        <dbReference type="SAM" id="MobiDB-lite"/>
    </source>
</evidence>
<evidence type="ECO:0000256" key="4">
    <source>
        <dbReference type="ARBA" id="ARBA00022801"/>
    </source>
</evidence>
<keyword evidence="5" id="KW-0269">Exonuclease</keyword>
<proteinExistence type="inferred from homology"/>
<dbReference type="GO" id="GO:0006308">
    <property type="term" value="P:DNA catabolic process"/>
    <property type="evidence" value="ECO:0007669"/>
    <property type="project" value="TreeGrafter"/>
</dbReference>
<name>A0AAV2SI36_MEGNR</name>
<comment type="cofactor">
    <cofactor evidence="1">
        <name>Mg(2+)</name>
        <dbReference type="ChEBI" id="CHEBI:18420"/>
    </cofactor>
</comment>
<comment type="similarity">
    <text evidence="7">Belongs to the exonuclease superfamily. TREX family.</text>
</comment>
<dbReference type="PANTHER" id="PTHR13058:SF22">
    <property type="entry name" value="EXODEOXYRIBONUCLEASE III"/>
    <property type="match status" value="1"/>
</dbReference>
<gene>
    <name evidence="11" type="ORF">MNOR_LOCUS37038</name>
</gene>
<dbReference type="InterPro" id="IPR012337">
    <property type="entry name" value="RNaseH-like_sf"/>
</dbReference>
<dbReference type="GO" id="GO:0046872">
    <property type="term" value="F:metal ion binding"/>
    <property type="evidence" value="ECO:0007669"/>
    <property type="project" value="UniProtKB-KW"/>
</dbReference>
<organism evidence="11 12">
    <name type="scientific">Meganyctiphanes norvegica</name>
    <name type="common">Northern krill</name>
    <name type="synonym">Thysanopoda norvegica</name>
    <dbReference type="NCBI Taxonomy" id="48144"/>
    <lineage>
        <taxon>Eukaryota</taxon>
        <taxon>Metazoa</taxon>
        <taxon>Ecdysozoa</taxon>
        <taxon>Arthropoda</taxon>
        <taxon>Crustacea</taxon>
        <taxon>Multicrustacea</taxon>
        <taxon>Malacostraca</taxon>
        <taxon>Eumalacostraca</taxon>
        <taxon>Eucarida</taxon>
        <taxon>Euphausiacea</taxon>
        <taxon>Euphausiidae</taxon>
        <taxon>Meganyctiphanes</taxon>
    </lineage>
</organism>
<feature type="compositionally biased region" description="Polar residues" evidence="9">
    <location>
        <begin position="47"/>
        <end position="57"/>
    </location>
</feature>
<dbReference type="InterPro" id="IPR054362">
    <property type="entry name" value="Exu_RNase_H-like"/>
</dbReference>
<dbReference type="GO" id="GO:0003676">
    <property type="term" value="F:nucleic acid binding"/>
    <property type="evidence" value="ECO:0007669"/>
    <property type="project" value="InterPro"/>
</dbReference>
<dbReference type="PANTHER" id="PTHR13058">
    <property type="entry name" value="THREE PRIME REPAIR EXONUCLEASE 1, 2"/>
    <property type="match status" value="1"/>
</dbReference>
<accession>A0AAV2SI36</accession>
<keyword evidence="4" id="KW-0378">Hydrolase</keyword>
<evidence type="ECO:0000256" key="1">
    <source>
        <dbReference type="ARBA" id="ARBA00001946"/>
    </source>
</evidence>
<dbReference type="SUPFAM" id="SSF53098">
    <property type="entry name" value="Ribonuclease H-like"/>
    <property type="match status" value="1"/>
</dbReference>
<feature type="region of interest" description="Disordered" evidence="9">
    <location>
        <begin position="1"/>
        <end position="20"/>
    </location>
</feature>
<feature type="compositionally biased region" description="Basic and acidic residues" evidence="9">
    <location>
        <begin position="265"/>
        <end position="278"/>
    </location>
</feature>
<comment type="caution">
    <text evidence="11">The sequence shown here is derived from an EMBL/GenBank/DDBJ whole genome shotgun (WGS) entry which is preliminary data.</text>
</comment>
<feature type="region of interest" description="Disordered" evidence="9">
    <location>
        <begin position="258"/>
        <end position="278"/>
    </location>
</feature>
<dbReference type="Pfam" id="PF22123">
    <property type="entry name" value="Exu_RNase_H_like"/>
    <property type="match status" value="1"/>
</dbReference>
<evidence type="ECO:0000256" key="6">
    <source>
        <dbReference type="ARBA" id="ARBA00022842"/>
    </source>
</evidence>
<evidence type="ECO:0000313" key="11">
    <source>
        <dbReference type="EMBL" id="CAL4195345.1"/>
    </source>
</evidence>